<comment type="caution">
    <text evidence="2">The sequence shown here is derived from an EMBL/GenBank/DDBJ whole genome shotgun (WGS) entry which is preliminary data.</text>
</comment>
<accession>A0A2P7NSC3</accession>
<sequence>MKLFKLILVIAMCLFLSNVHATETLPEKNESFKNEIKRDANKELNRVDEATCTGTDTECMKNKIGNRTEEGKELIQDKSNEIKNKVD</sequence>
<keyword evidence="3" id="KW-1185">Reference proteome</keyword>
<dbReference type="OrthoDB" id="8549880at2"/>
<keyword evidence="1" id="KW-0732">Signal</keyword>
<protein>
    <submittedName>
        <fullName evidence="2">Uncharacterized protein</fullName>
    </submittedName>
</protein>
<feature type="signal peptide" evidence="1">
    <location>
        <begin position="1"/>
        <end position="21"/>
    </location>
</feature>
<reference evidence="2 3" key="1">
    <citation type="submission" date="2018-03" db="EMBL/GenBank/DDBJ databases">
        <title>Draft genome of Nitrosomonas supralitoralis APG5.</title>
        <authorList>
            <person name="Urakawa H."/>
            <person name="Lopez J.V."/>
        </authorList>
    </citation>
    <scope>NUCLEOTIDE SEQUENCE [LARGE SCALE GENOMIC DNA]</scope>
    <source>
        <strain evidence="2 3">APG5</strain>
    </source>
</reference>
<name>A0A2P7NSC3_9PROT</name>
<dbReference type="AlphaFoldDB" id="A0A2P7NSC3"/>
<evidence type="ECO:0000256" key="1">
    <source>
        <dbReference type="SAM" id="SignalP"/>
    </source>
</evidence>
<organism evidence="2 3">
    <name type="scientific">Nitrosomonas supralitoralis</name>
    <dbReference type="NCBI Taxonomy" id="2116706"/>
    <lineage>
        <taxon>Bacteria</taxon>
        <taxon>Pseudomonadati</taxon>
        <taxon>Pseudomonadota</taxon>
        <taxon>Betaproteobacteria</taxon>
        <taxon>Nitrosomonadales</taxon>
        <taxon>Nitrosomonadaceae</taxon>
        <taxon>Nitrosomonas</taxon>
    </lineage>
</organism>
<dbReference type="EMBL" id="PXXU01000054">
    <property type="protein sequence ID" value="PSJ16366.1"/>
    <property type="molecule type" value="Genomic_DNA"/>
</dbReference>
<feature type="chain" id="PRO_5015161025" evidence="1">
    <location>
        <begin position="22"/>
        <end position="87"/>
    </location>
</feature>
<dbReference type="Proteomes" id="UP000241912">
    <property type="component" value="Unassembled WGS sequence"/>
</dbReference>
<evidence type="ECO:0000313" key="3">
    <source>
        <dbReference type="Proteomes" id="UP000241912"/>
    </source>
</evidence>
<gene>
    <name evidence="2" type="ORF">C7H79_13760</name>
</gene>
<dbReference type="RefSeq" id="WP_106707821.1">
    <property type="nucleotide sequence ID" value="NZ_PXXU01000054.1"/>
</dbReference>
<evidence type="ECO:0000313" key="2">
    <source>
        <dbReference type="EMBL" id="PSJ16366.1"/>
    </source>
</evidence>
<proteinExistence type="predicted"/>